<protein>
    <recommendedName>
        <fullName evidence="2">Aldehyde oxidase/xanthine dehydrogenase second molybdopterin binding domain-containing protein</fullName>
    </recommendedName>
</protein>
<dbReference type="InterPro" id="IPR016208">
    <property type="entry name" value="Ald_Oxase/xanthine_DH-like"/>
</dbReference>
<feature type="domain" description="Aldehyde oxidase/xanthine dehydrogenase second molybdopterin binding" evidence="2">
    <location>
        <begin position="3"/>
        <end position="146"/>
    </location>
</feature>
<dbReference type="SUPFAM" id="SSF56003">
    <property type="entry name" value="Molybdenum cofactor-binding domain"/>
    <property type="match status" value="1"/>
</dbReference>
<dbReference type="GO" id="GO:0005506">
    <property type="term" value="F:iron ion binding"/>
    <property type="evidence" value="ECO:0007669"/>
    <property type="project" value="InterPro"/>
</dbReference>
<evidence type="ECO:0000313" key="3">
    <source>
        <dbReference type="EMBL" id="GAG83011.1"/>
    </source>
</evidence>
<dbReference type="Pfam" id="PF20256">
    <property type="entry name" value="MoCoBD_2"/>
    <property type="match status" value="1"/>
</dbReference>
<comment type="caution">
    <text evidence="3">The sequence shown here is derived from an EMBL/GenBank/DDBJ whole genome shotgun (WGS) entry which is preliminary data.</text>
</comment>
<keyword evidence="1" id="KW-0500">Molybdenum</keyword>
<dbReference type="InterPro" id="IPR046867">
    <property type="entry name" value="AldOxase/xan_DH_MoCoBD2"/>
</dbReference>
<dbReference type="PANTHER" id="PTHR11908:SF132">
    <property type="entry name" value="ALDEHYDE OXIDASE 1-RELATED"/>
    <property type="match status" value="1"/>
</dbReference>
<dbReference type="PANTHER" id="PTHR11908">
    <property type="entry name" value="XANTHINE DEHYDROGENASE"/>
    <property type="match status" value="1"/>
</dbReference>
<organism evidence="3">
    <name type="scientific">marine sediment metagenome</name>
    <dbReference type="NCBI Taxonomy" id="412755"/>
    <lineage>
        <taxon>unclassified sequences</taxon>
        <taxon>metagenomes</taxon>
        <taxon>ecological metagenomes</taxon>
    </lineage>
</organism>
<dbReference type="GO" id="GO:0016491">
    <property type="term" value="F:oxidoreductase activity"/>
    <property type="evidence" value="ECO:0007669"/>
    <property type="project" value="InterPro"/>
</dbReference>
<proteinExistence type="predicted"/>
<feature type="non-terminal residue" evidence="3">
    <location>
        <position position="146"/>
    </location>
</feature>
<dbReference type="EMBL" id="BART01013943">
    <property type="protein sequence ID" value="GAG83011.1"/>
    <property type="molecule type" value="Genomic_DNA"/>
</dbReference>
<sequence>MGIRYSAREVRNRILSKAAEVLNVNPDKLDIVSEKVVVKYDESEYLPLTEAIQACNAAGIELYSEAQFNAPFTGIPDLTNIKGMTFPDFTFGAQAAEVAVDIETGQVKVLKIVSCYDVGKALNPACVEGQMEGGSIQGMGYALYED</sequence>
<dbReference type="InterPro" id="IPR037165">
    <property type="entry name" value="AldOxase/xan_DH_Mopterin-bd_sf"/>
</dbReference>
<evidence type="ECO:0000256" key="1">
    <source>
        <dbReference type="ARBA" id="ARBA00022505"/>
    </source>
</evidence>
<evidence type="ECO:0000259" key="2">
    <source>
        <dbReference type="Pfam" id="PF20256"/>
    </source>
</evidence>
<dbReference type="AlphaFoldDB" id="X1CFL5"/>
<dbReference type="Gene3D" id="3.30.365.10">
    <property type="entry name" value="Aldehyde oxidase/xanthine dehydrogenase, molybdopterin binding domain"/>
    <property type="match status" value="2"/>
</dbReference>
<accession>X1CFL5</accession>
<gene>
    <name evidence="3" type="ORF">S01H4_28184</name>
</gene>
<name>X1CFL5_9ZZZZ</name>
<reference evidence="3" key="1">
    <citation type="journal article" date="2014" name="Front. Microbiol.">
        <title>High frequency of phylogenetically diverse reductive dehalogenase-homologous genes in deep subseafloor sedimentary metagenomes.</title>
        <authorList>
            <person name="Kawai M."/>
            <person name="Futagami T."/>
            <person name="Toyoda A."/>
            <person name="Takaki Y."/>
            <person name="Nishi S."/>
            <person name="Hori S."/>
            <person name="Arai W."/>
            <person name="Tsubouchi T."/>
            <person name="Morono Y."/>
            <person name="Uchiyama I."/>
            <person name="Ito T."/>
            <person name="Fujiyama A."/>
            <person name="Inagaki F."/>
            <person name="Takami H."/>
        </authorList>
    </citation>
    <scope>NUCLEOTIDE SEQUENCE</scope>
    <source>
        <strain evidence="3">Expedition CK06-06</strain>
    </source>
</reference>